<dbReference type="EMBL" id="JBHUDK010000002">
    <property type="protein sequence ID" value="MFD1597499.1"/>
    <property type="molecule type" value="Genomic_DNA"/>
</dbReference>
<protein>
    <recommendedName>
        <fullName evidence="3">Integrase</fullName>
    </recommendedName>
</protein>
<organism evidence="1 2">
    <name type="scientific">Halobellus rarus</name>
    <dbReference type="NCBI Taxonomy" id="1126237"/>
    <lineage>
        <taxon>Archaea</taxon>
        <taxon>Methanobacteriati</taxon>
        <taxon>Methanobacteriota</taxon>
        <taxon>Stenosarchaea group</taxon>
        <taxon>Halobacteria</taxon>
        <taxon>Halobacteriales</taxon>
        <taxon>Haloferacaceae</taxon>
        <taxon>Halobellus</taxon>
    </lineage>
</organism>
<proteinExistence type="predicted"/>
<evidence type="ECO:0008006" key="3">
    <source>
        <dbReference type="Google" id="ProtNLM"/>
    </source>
</evidence>
<comment type="caution">
    <text evidence="1">The sequence shown here is derived from an EMBL/GenBank/DDBJ whole genome shotgun (WGS) entry which is preliminary data.</text>
</comment>
<keyword evidence="2" id="KW-1185">Reference proteome</keyword>
<sequence>MPTNSTDRLQYFLRHYTTESTATVSGYPHPPRISLETATAVYHSWLQSLPGGTILSRNVLEQKLRRLGGSEMLSTLSRYWRWPTVPSRPFEADATSAVASLADHLAVTTANE</sequence>
<gene>
    <name evidence="1" type="ORF">ACFSBX_00730</name>
</gene>
<dbReference type="Proteomes" id="UP001597085">
    <property type="component" value="Unassembled WGS sequence"/>
</dbReference>
<name>A0ABD6CJE3_9EURY</name>
<reference evidence="1 2" key="1">
    <citation type="journal article" date="2019" name="Int. J. Syst. Evol. Microbiol.">
        <title>The Global Catalogue of Microorganisms (GCM) 10K type strain sequencing project: providing services to taxonomists for standard genome sequencing and annotation.</title>
        <authorList>
            <consortium name="The Broad Institute Genomics Platform"/>
            <consortium name="The Broad Institute Genome Sequencing Center for Infectious Disease"/>
            <person name="Wu L."/>
            <person name="Ma J."/>
        </authorList>
    </citation>
    <scope>NUCLEOTIDE SEQUENCE [LARGE SCALE GENOMIC DNA]</scope>
    <source>
        <strain evidence="1 2">CGMCC 1.12121</strain>
    </source>
</reference>
<evidence type="ECO:0000313" key="1">
    <source>
        <dbReference type="EMBL" id="MFD1597499.1"/>
    </source>
</evidence>
<evidence type="ECO:0000313" key="2">
    <source>
        <dbReference type="Proteomes" id="UP001597085"/>
    </source>
</evidence>
<dbReference type="RefSeq" id="WP_390276513.1">
    <property type="nucleotide sequence ID" value="NZ_JBHUDK010000002.1"/>
</dbReference>
<dbReference type="AlphaFoldDB" id="A0ABD6CJE3"/>
<accession>A0ABD6CJE3</accession>